<gene>
    <name evidence="1" type="ORF">LX87_01086</name>
</gene>
<evidence type="ECO:0008006" key="3">
    <source>
        <dbReference type="Google" id="ProtNLM"/>
    </source>
</evidence>
<evidence type="ECO:0000313" key="1">
    <source>
        <dbReference type="EMBL" id="RAK02964.1"/>
    </source>
</evidence>
<dbReference type="AlphaFoldDB" id="A0A327XA32"/>
<comment type="caution">
    <text evidence="1">The sequence shown here is derived from an EMBL/GenBank/DDBJ whole genome shotgun (WGS) entry which is preliminary data.</text>
</comment>
<reference evidence="1 2" key="1">
    <citation type="submission" date="2018-06" db="EMBL/GenBank/DDBJ databases">
        <title>Genomic Encyclopedia of Archaeal and Bacterial Type Strains, Phase II (KMG-II): from individual species to whole genera.</title>
        <authorList>
            <person name="Goeker M."/>
        </authorList>
    </citation>
    <scope>NUCLEOTIDE SEQUENCE [LARGE SCALE GENOMIC DNA]</scope>
    <source>
        <strain evidence="1 2">DSM 21851</strain>
    </source>
</reference>
<dbReference type="OrthoDB" id="941853at2"/>
<evidence type="ECO:0000313" key="2">
    <source>
        <dbReference type="Proteomes" id="UP000248790"/>
    </source>
</evidence>
<dbReference type="RefSeq" id="WP_111627118.1">
    <property type="nucleotide sequence ID" value="NZ_QLMC01000001.1"/>
</dbReference>
<accession>A0A327XA32</accession>
<organism evidence="1 2">
    <name type="scientific">Larkinella arboricola</name>
    <dbReference type="NCBI Taxonomy" id="643671"/>
    <lineage>
        <taxon>Bacteria</taxon>
        <taxon>Pseudomonadati</taxon>
        <taxon>Bacteroidota</taxon>
        <taxon>Cytophagia</taxon>
        <taxon>Cytophagales</taxon>
        <taxon>Spirosomataceae</taxon>
        <taxon>Larkinella</taxon>
    </lineage>
</organism>
<proteinExistence type="predicted"/>
<dbReference type="EMBL" id="QLMC01000001">
    <property type="protein sequence ID" value="RAK02964.1"/>
    <property type="molecule type" value="Genomic_DNA"/>
</dbReference>
<sequence length="249" mass="27971">MNRIFLSRAIAPVLLLLFALPLRAQFRIDAESGLVLGTAYTDVRIPNQGGTLVDLAEQLSTDPKVFYRVRLGYTIANRHTISALYAPLTVRYEGQFNQNINYNNVLFPANQPTTAYYKFNSYRLTYRYDFVASEHWRVGAGFTAKIRDANTRFETEGRQSDYDNVGFVPLLNFYAAYTPGERLTVLLEGDALGAKQGRAEDIFLGAAYKFSPALSLKAGYRVVEGGADTEEIYTFTWINYASVGVLLTF</sequence>
<name>A0A327XA32_LARAB</name>
<dbReference type="Proteomes" id="UP000248790">
    <property type="component" value="Unassembled WGS sequence"/>
</dbReference>
<keyword evidence="2" id="KW-1185">Reference proteome</keyword>
<protein>
    <recommendedName>
        <fullName evidence="3">Outer membrane protein with beta-barrel domain</fullName>
    </recommendedName>
</protein>